<dbReference type="PANTHER" id="PTHR30560">
    <property type="entry name" value="TRIGGER FACTOR CHAPERONE AND PEPTIDYL-PROLYL CIS/TRANS ISOMERASE"/>
    <property type="match status" value="1"/>
</dbReference>
<evidence type="ECO:0000256" key="12">
    <source>
        <dbReference type="PROSITE-ProRule" id="PRU00277"/>
    </source>
</evidence>
<proteinExistence type="inferred from homology"/>
<keyword evidence="6 11" id="KW-0143">Chaperone</keyword>
<accession>A0ABR9QWL1</accession>
<comment type="function">
    <text evidence="9 11">Involved in protein export. Acts as a chaperone by maintaining the newly synthesized protein in an open conformation. Functions as a peptidyl-prolyl cis-trans isomerase.</text>
</comment>
<evidence type="ECO:0000256" key="6">
    <source>
        <dbReference type="ARBA" id="ARBA00023186"/>
    </source>
</evidence>
<feature type="domain" description="PPIase FKBP-type" evidence="14">
    <location>
        <begin position="161"/>
        <end position="246"/>
    </location>
</feature>
<keyword evidence="8 11" id="KW-0131">Cell cycle</keyword>
<dbReference type="RefSeq" id="WP_226384925.1">
    <property type="nucleotide sequence ID" value="NZ_JADCKA010000003.1"/>
</dbReference>
<evidence type="ECO:0000256" key="2">
    <source>
        <dbReference type="ARBA" id="ARBA00005464"/>
    </source>
</evidence>
<keyword evidence="16" id="KW-1185">Reference proteome</keyword>
<dbReference type="EMBL" id="JADCKA010000003">
    <property type="protein sequence ID" value="MBE5035258.1"/>
    <property type="molecule type" value="Genomic_DNA"/>
</dbReference>
<evidence type="ECO:0000256" key="7">
    <source>
        <dbReference type="ARBA" id="ARBA00023235"/>
    </source>
</evidence>
<evidence type="ECO:0000256" key="1">
    <source>
        <dbReference type="ARBA" id="ARBA00000971"/>
    </source>
</evidence>
<dbReference type="InterPro" id="IPR005215">
    <property type="entry name" value="Trig_fac"/>
</dbReference>
<name>A0ABR9QWL1_9FIRM</name>
<dbReference type="InterPro" id="IPR001179">
    <property type="entry name" value="PPIase_FKBP_dom"/>
</dbReference>
<evidence type="ECO:0000256" key="4">
    <source>
        <dbReference type="ARBA" id="ARBA00016902"/>
    </source>
</evidence>
<keyword evidence="11 12" id="KW-0697">Rotamase</keyword>
<evidence type="ECO:0000256" key="8">
    <source>
        <dbReference type="ARBA" id="ARBA00023306"/>
    </source>
</evidence>
<keyword evidence="5 11" id="KW-0132">Cell division</keyword>
<organism evidence="15 16">
    <name type="scientific">Gallibacter intestinalis</name>
    <dbReference type="NCBI Taxonomy" id="2779356"/>
    <lineage>
        <taxon>Bacteria</taxon>
        <taxon>Bacillati</taxon>
        <taxon>Bacillota</taxon>
        <taxon>Clostridia</taxon>
        <taxon>Eubacteriales</taxon>
        <taxon>Eubacteriaceae</taxon>
        <taxon>Gallibacter</taxon>
    </lineage>
</organism>
<evidence type="ECO:0000256" key="11">
    <source>
        <dbReference type="HAMAP-Rule" id="MF_00303"/>
    </source>
</evidence>
<evidence type="ECO:0000259" key="14">
    <source>
        <dbReference type="PROSITE" id="PS50059"/>
    </source>
</evidence>
<dbReference type="Proteomes" id="UP001516588">
    <property type="component" value="Unassembled WGS sequence"/>
</dbReference>
<dbReference type="PIRSF" id="PIRSF003095">
    <property type="entry name" value="Trigger_factor"/>
    <property type="match status" value="1"/>
</dbReference>
<comment type="subcellular location">
    <subcellularLocation>
        <location evidence="11">Cytoplasm</location>
    </subcellularLocation>
    <text evidence="11">About half TF is bound to the ribosome near the polypeptide exit tunnel while the other half is free in the cytoplasm.</text>
</comment>
<dbReference type="PANTHER" id="PTHR30560:SF3">
    <property type="entry name" value="TRIGGER FACTOR-LIKE PROTEIN TIG, CHLOROPLASTIC"/>
    <property type="match status" value="1"/>
</dbReference>
<comment type="catalytic activity">
    <reaction evidence="1 11 12">
        <text>[protein]-peptidylproline (omega=180) = [protein]-peptidylproline (omega=0)</text>
        <dbReference type="Rhea" id="RHEA:16237"/>
        <dbReference type="Rhea" id="RHEA-COMP:10747"/>
        <dbReference type="Rhea" id="RHEA-COMP:10748"/>
        <dbReference type="ChEBI" id="CHEBI:83833"/>
        <dbReference type="ChEBI" id="CHEBI:83834"/>
        <dbReference type="EC" id="5.2.1.8"/>
    </reaction>
</comment>
<dbReference type="Pfam" id="PF05698">
    <property type="entry name" value="Trigger_C"/>
    <property type="match status" value="1"/>
</dbReference>
<evidence type="ECO:0000256" key="5">
    <source>
        <dbReference type="ARBA" id="ARBA00022618"/>
    </source>
</evidence>
<dbReference type="NCBIfam" id="TIGR00115">
    <property type="entry name" value="tig"/>
    <property type="match status" value="1"/>
</dbReference>
<comment type="similarity">
    <text evidence="2 11 13">Belongs to the FKBP-type PPIase family. Tig subfamily.</text>
</comment>
<dbReference type="InterPro" id="IPR008880">
    <property type="entry name" value="Trigger_fac_C"/>
</dbReference>
<gene>
    <name evidence="11" type="primary">tig</name>
    <name evidence="15" type="ORF">INF20_03065</name>
</gene>
<evidence type="ECO:0000256" key="10">
    <source>
        <dbReference type="ARBA" id="ARBA00029986"/>
    </source>
</evidence>
<protein>
    <recommendedName>
        <fullName evidence="4 11">Trigger factor</fullName>
        <shortName evidence="11">TF</shortName>
        <ecNumber evidence="3 11">5.2.1.8</ecNumber>
    </recommendedName>
    <alternativeName>
        <fullName evidence="10 11">PPIase</fullName>
    </alternativeName>
</protein>
<dbReference type="EC" id="5.2.1.8" evidence="3 11"/>
<evidence type="ECO:0000256" key="13">
    <source>
        <dbReference type="RuleBase" id="RU003914"/>
    </source>
</evidence>
<dbReference type="Pfam" id="PF00254">
    <property type="entry name" value="FKBP_C"/>
    <property type="match status" value="1"/>
</dbReference>
<evidence type="ECO:0000313" key="16">
    <source>
        <dbReference type="Proteomes" id="UP001516588"/>
    </source>
</evidence>
<dbReference type="GO" id="GO:0003755">
    <property type="term" value="F:peptidyl-prolyl cis-trans isomerase activity"/>
    <property type="evidence" value="ECO:0007669"/>
    <property type="project" value="UniProtKB-EC"/>
</dbReference>
<evidence type="ECO:0000256" key="3">
    <source>
        <dbReference type="ARBA" id="ARBA00013194"/>
    </source>
</evidence>
<comment type="domain">
    <text evidence="11">Consists of 3 domains; the N-terminus binds the ribosome, the middle domain has PPIase activity, while the C-terminus has intrinsic chaperone activity on its own.</text>
</comment>
<comment type="caution">
    <text evidence="15">The sequence shown here is derived from an EMBL/GenBank/DDBJ whole genome shotgun (WGS) entry which is preliminary data.</text>
</comment>
<evidence type="ECO:0000256" key="9">
    <source>
        <dbReference type="ARBA" id="ARBA00024849"/>
    </source>
</evidence>
<reference evidence="15 16" key="1">
    <citation type="submission" date="2020-10" db="EMBL/GenBank/DDBJ databases">
        <title>ChiBAC.</title>
        <authorList>
            <person name="Zenner C."/>
            <person name="Hitch T.C.A."/>
            <person name="Clavel T."/>
        </authorList>
    </citation>
    <scope>NUCLEOTIDE SEQUENCE [LARGE SCALE GENOMIC DNA]</scope>
    <source>
        <strain evidence="15 16">DSM 108706</strain>
    </source>
</reference>
<dbReference type="Pfam" id="PF05697">
    <property type="entry name" value="Trigger_N"/>
    <property type="match status" value="1"/>
</dbReference>
<dbReference type="HAMAP" id="MF_00303">
    <property type="entry name" value="Trigger_factor_Tig"/>
    <property type="match status" value="1"/>
</dbReference>
<dbReference type="InterPro" id="IPR008881">
    <property type="entry name" value="Trigger_fac_ribosome-bd_bac"/>
</dbReference>
<keyword evidence="11" id="KW-0963">Cytoplasm</keyword>
<keyword evidence="7 11" id="KW-0413">Isomerase</keyword>
<evidence type="ECO:0000313" key="15">
    <source>
        <dbReference type="EMBL" id="MBE5035258.1"/>
    </source>
</evidence>
<dbReference type="PROSITE" id="PS50059">
    <property type="entry name" value="FKBP_PPIASE"/>
    <property type="match status" value="1"/>
</dbReference>
<sequence length="426" mass="48680">MKATLLAKENGDAKFTIEFTAEEFEAARVKAYQENKNQFTIDGFRKGKAPRSIIEKRYGDVFAEDAINDMLADGYPNALDELDIEVIDQPRMEFGKIEKDAPFTVTVTVAVYPEVEVKDYKGIELEKVDAEVTDEDVNTEIENLRKRNARMVTVDREVKDGDHIILDYKGFVGDEQFEGGTAEGYPLVIGSGSFIPGFEDQLIGAKKDEEVEVKVTFPEEYHAEELAGKEAVFKCVVHEVKEEELPELDDEFAKDVSEYDTLEELKKETKEDLTKRKSAWAENQMKDKAVEIVCENNDIEIPAVMIDDEISQMIRELDMQLSQQGLSFQQYLQFLGKDMMAFREEVKDDAERRVKMRMVIRAIVDAEAIVATEEEIEKELELLGIQYGLETDKVKEMVGEKNLEYIGQDVKMKKAVDFIYENAKVK</sequence>